<dbReference type="RefSeq" id="XP_055875452.1">
    <property type="nucleotide sequence ID" value="XM_056019477.1"/>
</dbReference>
<name>A0A9W2ZKL0_BIOGL</name>
<accession>A0A9W2ZKL0</accession>
<protein>
    <submittedName>
        <fullName evidence="2">Uncharacterized protein LOC106051000 isoform X1</fullName>
    </submittedName>
</protein>
<evidence type="ECO:0000313" key="2">
    <source>
        <dbReference type="RefSeq" id="XP_055875452.1"/>
    </source>
</evidence>
<dbReference type="GeneID" id="106051000"/>
<dbReference type="AlphaFoldDB" id="A0A9W2ZKL0"/>
<dbReference type="OrthoDB" id="10319222at2759"/>
<reference evidence="2" key="1">
    <citation type="submission" date="2025-08" db="UniProtKB">
        <authorList>
            <consortium name="RefSeq"/>
        </authorList>
    </citation>
    <scope>IDENTIFICATION</scope>
</reference>
<organism evidence="1 2">
    <name type="scientific">Biomphalaria glabrata</name>
    <name type="common">Bloodfluke planorb</name>
    <name type="synonym">Freshwater snail</name>
    <dbReference type="NCBI Taxonomy" id="6526"/>
    <lineage>
        <taxon>Eukaryota</taxon>
        <taxon>Metazoa</taxon>
        <taxon>Spiralia</taxon>
        <taxon>Lophotrochozoa</taxon>
        <taxon>Mollusca</taxon>
        <taxon>Gastropoda</taxon>
        <taxon>Heterobranchia</taxon>
        <taxon>Euthyneura</taxon>
        <taxon>Panpulmonata</taxon>
        <taxon>Hygrophila</taxon>
        <taxon>Lymnaeoidea</taxon>
        <taxon>Planorbidae</taxon>
        <taxon>Biomphalaria</taxon>
    </lineage>
</organism>
<gene>
    <name evidence="2" type="primary">LOC106051000</name>
</gene>
<evidence type="ECO:0000313" key="1">
    <source>
        <dbReference type="Proteomes" id="UP001165740"/>
    </source>
</evidence>
<dbReference type="Proteomes" id="UP001165740">
    <property type="component" value="Chromosome 2"/>
</dbReference>
<sequence length="118" mass="13650">MPYIYTYLSSSYSWCFQILCPVIYLPAAMRGKLKEEAISYTNLGSDNPLSQLNTGKHFLSRVKKGSPTIIPRRLNFMPFMFLGSPTIIPRRLNFMSFMFLGSPTIIPRRLNFMSFMSF</sequence>
<keyword evidence="1" id="KW-1185">Reference proteome</keyword>
<proteinExistence type="predicted"/>